<name>A0A964BLN6_9CYAN</name>
<dbReference type="Gene3D" id="3.40.50.300">
    <property type="entry name" value="P-loop containing nucleotide triphosphate hydrolases"/>
    <property type="match status" value="1"/>
</dbReference>
<evidence type="ECO:0000313" key="1">
    <source>
        <dbReference type="EMBL" id="MCC0175665.1"/>
    </source>
</evidence>
<dbReference type="PANTHER" id="PTHR10704">
    <property type="entry name" value="CARBOHYDRATE SULFOTRANSFERASE"/>
    <property type="match status" value="1"/>
</dbReference>
<dbReference type="Proteomes" id="UP000729733">
    <property type="component" value="Unassembled WGS sequence"/>
</dbReference>
<dbReference type="PANTHER" id="PTHR10704:SF44">
    <property type="entry name" value="LD35051P-RELATED"/>
    <property type="match status" value="1"/>
</dbReference>
<dbReference type="InterPro" id="IPR051135">
    <property type="entry name" value="Gal/GlcNAc/GalNAc_ST"/>
</dbReference>
<gene>
    <name evidence="1" type="ORF">I4641_01555</name>
</gene>
<reference evidence="1" key="1">
    <citation type="journal article" date="2021" name="Antonie Van Leeuwenhoek">
        <title>Draft genome and description of Waterburya agarophytonicola gen. nov. sp. nov. (Pleurocapsales, Cyanobacteria): a seaweed symbiont.</title>
        <authorList>
            <person name="Bonthond G."/>
            <person name="Shalygin S."/>
            <person name="Bayer T."/>
            <person name="Weinberger F."/>
        </authorList>
    </citation>
    <scope>NUCLEOTIDE SEQUENCE</scope>
    <source>
        <strain evidence="1">KI4</strain>
    </source>
</reference>
<comment type="caution">
    <text evidence="1">The sequence shown here is derived from an EMBL/GenBank/DDBJ whole genome shotgun (WGS) entry which is preliminary data.</text>
</comment>
<dbReference type="Pfam" id="PF13469">
    <property type="entry name" value="Sulfotransfer_3"/>
    <property type="match status" value="1"/>
</dbReference>
<dbReference type="InterPro" id="IPR027417">
    <property type="entry name" value="P-loop_NTPase"/>
</dbReference>
<evidence type="ECO:0000313" key="2">
    <source>
        <dbReference type="Proteomes" id="UP000729733"/>
    </source>
</evidence>
<protein>
    <submittedName>
        <fullName evidence="1">Sulfotransferase</fullName>
    </submittedName>
</protein>
<proteinExistence type="predicted"/>
<dbReference type="EMBL" id="JADWDC010000002">
    <property type="protein sequence ID" value="MCC0175665.1"/>
    <property type="molecule type" value="Genomic_DNA"/>
</dbReference>
<dbReference type="RefSeq" id="WP_229638664.1">
    <property type="nucleotide sequence ID" value="NZ_JADWDC010000002.1"/>
</dbReference>
<dbReference type="SUPFAM" id="SSF52540">
    <property type="entry name" value="P-loop containing nucleoside triphosphate hydrolases"/>
    <property type="match status" value="1"/>
</dbReference>
<dbReference type="GO" id="GO:0006044">
    <property type="term" value="P:N-acetylglucosamine metabolic process"/>
    <property type="evidence" value="ECO:0007669"/>
    <property type="project" value="TreeGrafter"/>
</dbReference>
<accession>A0A964BLN6</accession>
<keyword evidence="2" id="KW-1185">Reference proteome</keyword>
<dbReference type="GO" id="GO:0006790">
    <property type="term" value="P:sulfur compound metabolic process"/>
    <property type="evidence" value="ECO:0007669"/>
    <property type="project" value="TreeGrafter"/>
</dbReference>
<sequence>MSIQSTNKIHSPIIVVGRPRSGSSLFTRLLSENPDLCMINDFYYLQYVDALAGFDRQDSTLIKSLANQIFSTLKNRQKPDNLNKAGIEFGSLLNSEQTKDLKKFVDLCSARDDLNWSSLFATIMQYNAHLFGKKIWGYNTPQDYLHLPKLEQAFPQAKIIFVMRDPRAVLRSYKYMDYLENYHDPARYHPFLQAIAWKSAMKSFLSNQERENFMLVKYEDLVKDANRVLAEVGDFIGVNFPPVNLQSFGSNSTFKNKAKKQLSNTEIWICEKTVGEEMQVAGYSLDNISPAREDLGYIFYVTVRSCLFYLKNAIASSDIRKRIFNLAITVLSNKNHKNYY</sequence>
<organism evidence="1 2">
    <name type="scientific">Waterburya agarophytonicola KI4</name>
    <dbReference type="NCBI Taxonomy" id="2874699"/>
    <lineage>
        <taxon>Bacteria</taxon>
        <taxon>Bacillati</taxon>
        <taxon>Cyanobacteriota</taxon>
        <taxon>Cyanophyceae</taxon>
        <taxon>Pleurocapsales</taxon>
        <taxon>Hyellaceae</taxon>
        <taxon>Waterburya</taxon>
        <taxon>Waterburya agarophytonicola</taxon>
    </lineage>
</organism>
<dbReference type="AlphaFoldDB" id="A0A964BLN6"/>
<dbReference type="GO" id="GO:0001517">
    <property type="term" value="F:N-acetylglucosamine 6-O-sulfotransferase activity"/>
    <property type="evidence" value="ECO:0007669"/>
    <property type="project" value="TreeGrafter"/>
</dbReference>